<sequence>MKEGTKKLIATGEGYTTKKTSAKKTDTITNMKEGTKNRDNESMTNPERKGKQKSDNRLERIGTWNVRSIKGKEEEIVEEMLKQGIEILGITETKKKGKGIKRIHKGYWLLWSGVDEGGRAREGVGLIIAPNRLIDILSEEYVNERILTVRIKLLNDETWTLIVTYGENEDANKEKKEEYFMAIQQEIDEAERPGMRSNMPDTRSRTKASTEEDTIRRRRLNASTPAARLPSEDCATKMPFFLETPTTSQRETVTPPAPQILEDDTRIVVYFNAEIVD</sequence>
<evidence type="ECO:0000256" key="1">
    <source>
        <dbReference type="SAM" id="MobiDB-lite"/>
    </source>
</evidence>
<dbReference type="InterPro" id="IPR036691">
    <property type="entry name" value="Endo/exonu/phosph_ase_sf"/>
</dbReference>
<dbReference type="Gene3D" id="3.60.10.10">
    <property type="entry name" value="Endonuclease/exonuclease/phosphatase"/>
    <property type="match status" value="1"/>
</dbReference>
<comment type="caution">
    <text evidence="2">The sequence shown here is derived from an EMBL/GenBank/DDBJ whole genome shotgun (WGS) entry which is preliminary data.</text>
</comment>
<dbReference type="Proteomes" id="UP001458880">
    <property type="component" value="Unassembled WGS sequence"/>
</dbReference>
<evidence type="ECO:0008006" key="4">
    <source>
        <dbReference type="Google" id="ProtNLM"/>
    </source>
</evidence>
<proteinExistence type="predicted"/>
<evidence type="ECO:0000313" key="3">
    <source>
        <dbReference type="Proteomes" id="UP001458880"/>
    </source>
</evidence>
<name>A0AAW1LXE0_POPJA</name>
<evidence type="ECO:0000313" key="2">
    <source>
        <dbReference type="EMBL" id="KAK9739117.1"/>
    </source>
</evidence>
<feature type="compositionally biased region" description="Basic and acidic residues" evidence="1">
    <location>
        <begin position="202"/>
        <end position="215"/>
    </location>
</feature>
<keyword evidence="3" id="KW-1185">Reference proteome</keyword>
<feature type="compositionally biased region" description="Basic and acidic residues" evidence="1">
    <location>
        <begin position="33"/>
        <end position="56"/>
    </location>
</feature>
<organism evidence="2 3">
    <name type="scientific">Popillia japonica</name>
    <name type="common">Japanese beetle</name>
    <dbReference type="NCBI Taxonomy" id="7064"/>
    <lineage>
        <taxon>Eukaryota</taxon>
        <taxon>Metazoa</taxon>
        <taxon>Ecdysozoa</taxon>
        <taxon>Arthropoda</taxon>
        <taxon>Hexapoda</taxon>
        <taxon>Insecta</taxon>
        <taxon>Pterygota</taxon>
        <taxon>Neoptera</taxon>
        <taxon>Endopterygota</taxon>
        <taxon>Coleoptera</taxon>
        <taxon>Polyphaga</taxon>
        <taxon>Scarabaeiformia</taxon>
        <taxon>Scarabaeidae</taxon>
        <taxon>Rutelinae</taxon>
        <taxon>Popillia</taxon>
    </lineage>
</organism>
<feature type="region of interest" description="Disordered" evidence="1">
    <location>
        <begin position="1"/>
        <end position="56"/>
    </location>
</feature>
<reference evidence="2 3" key="1">
    <citation type="journal article" date="2024" name="BMC Genomics">
        <title>De novo assembly and annotation of Popillia japonica's genome with initial clues to its potential as an invasive pest.</title>
        <authorList>
            <person name="Cucini C."/>
            <person name="Boschi S."/>
            <person name="Funari R."/>
            <person name="Cardaioli E."/>
            <person name="Iannotti N."/>
            <person name="Marturano G."/>
            <person name="Paoli F."/>
            <person name="Bruttini M."/>
            <person name="Carapelli A."/>
            <person name="Frati F."/>
            <person name="Nardi F."/>
        </authorList>
    </citation>
    <scope>NUCLEOTIDE SEQUENCE [LARGE SCALE GENOMIC DNA]</scope>
    <source>
        <strain evidence="2">DMR45628</strain>
    </source>
</reference>
<gene>
    <name evidence="2" type="ORF">QE152_g9248</name>
</gene>
<protein>
    <recommendedName>
        <fullName evidence="4">Craniofacial development protein 2-like</fullName>
    </recommendedName>
</protein>
<dbReference type="EMBL" id="JASPKY010000078">
    <property type="protein sequence ID" value="KAK9739117.1"/>
    <property type="molecule type" value="Genomic_DNA"/>
</dbReference>
<feature type="region of interest" description="Disordered" evidence="1">
    <location>
        <begin position="193"/>
        <end position="218"/>
    </location>
</feature>
<dbReference type="SUPFAM" id="SSF56219">
    <property type="entry name" value="DNase I-like"/>
    <property type="match status" value="1"/>
</dbReference>
<accession>A0AAW1LXE0</accession>
<dbReference type="AlphaFoldDB" id="A0AAW1LXE0"/>